<dbReference type="InterPro" id="IPR011335">
    <property type="entry name" value="Restrct_endonuc-II-like"/>
</dbReference>
<dbReference type="Pfam" id="PF09588">
    <property type="entry name" value="YqaJ"/>
    <property type="match status" value="1"/>
</dbReference>
<evidence type="ECO:0000313" key="3">
    <source>
        <dbReference type="Ensembl" id="ENSCABP00000017299.1"/>
    </source>
</evidence>
<dbReference type="InterPro" id="IPR011604">
    <property type="entry name" value="PDDEXK-like_dom_sf"/>
</dbReference>
<dbReference type="Proteomes" id="UP000694404">
    <property type="component" value="Unplaced"/>
</dbReference>
<accession>A0A8C0H2R8</accession>
<reference evidence="3" key="2">
    <citation type="submission" date="2025-09" db="UniProtKB">
        <authorList>
            <consortium name="Ensembl"/>
        </authorList>
    </citation>
    <scope>IDENTIFICATION</scope>
</reference>
<evidence type="ECO:0000313" key="4">
    <source>
        <dbReference type="Proteomes" id="UP000694404"/>
    </source>
</evidence>
<dbReference type="SUPFAM" id="SSF52980">
    <property type="entry name" value="Restriction endonuclease-like"/>
    <property type="match status" value="1"/>
</dbReference>
<dbReference type="Ensembl" id="ENSCABT00000018956.1">
    <property type="protein sequence ID" value="ENSCABP00000017299.1"/>
    <property type="gene ID" value="ENSCABG00000012835.1"/>
</dbReference>
<dbReference type="RefSeq" id="XP_032659818.1">
    <property type="nucleotide sequence ID" value="XM_032803927.1"/>
</dbReference>
<dbReference type="RefSeq" id="XP_032659819.1">
    <property type="nucleotide sequence ID" value="XM_032803928.2"/>
</dbReference>
<feature type="compositionally biased region" description="Polar residues" evidence="1">
    <location>
        <begin position="103"/>
        <end position="118"/>
    </location>
</feature>
<feature type="compositionally biased region" description="Low complexity" evidence="1">
    <location>
        <begin position="70"/>
        <end position="86"/>
    </location>
</feature>
<feature type="compositionally biased region" description="Polar residues" evidence="1">
    <location>
        <begin position="54"/>
        <end position="69"/>
    </location>
</feature>
<dbReference type="InterPro" id="IPR019080">
    <property type="entry name" value="YqaJ_viral_recombinase"/>
</dbReference>
<dbReference type="InterPro" id="IPR051703">
    <property type="entry name" value="NF-kappa-B_Signaling_Reg"/>
</dbReference>
<dbReference type="OMA" id="DNPKWYE"/>
<feature type="domain" description="YqaJ viral recombinase" evidence="2">
    <location>
        <begin position="173"/>
        <end position="337"/>
    </location>
</feature>
<dbReference type="AlphaFoldDB" id="A0A8C0H2R8"/>
<dbReference type="PANTHER" id="PTHR46609:SF8">
    <property type="entry name" value="YQAJ VIRAL RECOMBINASE DOMAIN-CONTAINING PROTEIN"/>
    <property type="match status" value="1"/>
</dbReference>
<feature type="compositionally biased region" description="Polar residues" evidence="1">
    <location>
        <begin position="133"/>
        <end position="142"/>
    </location>
</feature>
<protein>
    <recommendedName>
        <fullName evidence="2">YqaJ viral recombinase domain-containing protein</fullName>
    </recommendedName>
</protein>
<dbReference type="KEGG" id="cabi:116838592"/>
<dbReference type="RefSeq" id="XP_032659820.1">
    <property type="nucleotide sequence ID" value="XM_032803929.2"/>
</dbReference>
<dbReference type="GeneID" id="116838592"/>
<evidence type="ECO:0000256" key="1">
    <source>
        <dbReference type="SAM" id="MobiDB-lite"/>
    </source>
</evidence>
<proteinExistence type="predicted"/>
<reference evidence="3" key="1">
    <citation type="submission" date="2025-08" db="UniProtKB">
        <authorList>
            <consortium name="Ensembl"/>
        </authorList>
    </citation>
    <scope>IDENTIFICATION</scope>
</reference>
<feature type="compositionally biased region" description="Low complexity" evidence="1">
    <location>
        <begin position="17"/>
        <end position="37"/>
    </location>
</feature>
<dbReference type="PANTHER" id="PTHR46609">
    <property type="entry name" value="EXONUCLEASE, PHAGE-TYPE/RECB, C-TERMINAL DOMAIN-CONTAINING PROTEIN"/>
    <property type="match status" value="1"/>
</dbReference>
<dbReference type="GeneTree" id="ENSGT00940000171017"/>
<keyword evidence="4" id="KW-1185">Reference proteome</keyword>
<name>A0A8C0H2R8_CHEAB</name>
<dbReference type="RefSeq" id="XP_032659821.1">
    <property type="nucleotide sequence ID" value="XM_032803930.1"/>
</dbReference>
<dbReference type="GO" id="GO:0006281">
    <property type="term" value="P:DNA repair"/>
    <property type="evidence" value="ECO:0007669"/>
    <property type="project" value="UniProtKB-ARBA"/>
</dbReference>
<dbReference type="CDD" id="cd22343">
    <property type="entry name" value="PDDEXK_lambda_exonuclease-like"/>
    <property type="match status" value="1"/>
</dbReference>
<feature type="region of interest" description="Disordered" evidence="1">
    <location>
        <begin position="1"/>
        <end position="149"/>
    </location>
</feature>
<evidence type="ECO:0000259" key="2">
    <source>
        <dbReference type="Pfam" id="PF09588"/>
    </source>
</evidence>
<dbReference type="Gene3D" id="3.90.320.10">
    <property type="match status" value="1"/>
</dbReference>
<gene>
    <name evidence="3" type="primary">LOC116838592</name>
</gene>
<organism evidence="3 4">
    <name type="scientific">Chelonoidis abingdonii</name>
    <name type="common">Abingdon island giant tortoise</name>
    <name type="synonym">Testudo abingdonii</name>
    <dbReference type="NCBI Taxonomy" id="106734"/>
    <lineage>
        <taxon>Eukaryota</taxon>
        <taxon>Metazoa</taxon>
        <taxon>Chordata</taxon>
        <taxon>Craniata</taxon>
        <taxon>Vertebrata</taxon>
        <taxon>Euteleostomi</taxon>
        <taxon>Archelosauria</taxon>
        <taxon>Testudinata</taxon>
        <taxon>Testudines</taxon>
        <taxon>Cryptodira</taxon>
        <taxon>Durocryptodira</taxon>
        <taxon>Testudinoidea</taxon>
        <taxon>Testudinidae</taxon>
        <taxon>Chelonoidis</taxon>
    </lineage>
</organism>
<sequence length="394" mass="42882">MGRPRKNPDTTASPHQTATVPKATPAAPRSSAASTQAKTTPTASRPKSAEAAGNSGTSRAQTDKPTSSTTARRAGQSSSQSRATAAHGNDQGDTKISYGVTAKNPTVTSGGKPCSTTAKAPAGADPCLGGGQYSRSRASTSGRGKASKFPSLLTREDVLKVERETRGQRDNPKWYEWRENRITASVAPRIANSKFVNGKSSEVPQSYLKAVVSSGSKMQTPAMSWGTQNEKKAVQAYEELQSRKTGRLVKVQECGLFIHPGKEWLAASPDGIVREADTGKLLGLLEVKCPYKHRDKTVKEACKDKAFCLEVDGEFYSLKRNHPYYTQVQCQLATTGFDRADFVVHTNKDTVITSVDFDAGFWERTEPKLEKFYMEAVIPHLDEKRSNSVWAKEE</sequence>